<name>A0A9N9H6U1_9GLOM</name>
<feature type="non-terminal residue" evidence="1">
    <location>
        <position position="290"/>
    </location>
</feature>
<dbReference type="AlphaFoldDB" id="A0A9N9H6U1"/>
<dbReference type="Proteomes" id="UP000789572">
    <property type="component" value="Unassembled WGS sequence"/>
</dbReference>
<comment type="caution">
    <text evidence="1">The sequence shown here is derived from an EMBL/GenBank/DDBJ whole genome shotgun (WGS) entry which is preliminary data.</text>
</comment>
<accession>A0A9N9H6U1</accession>
<evidence type="ECO:0000313" key="2">
    <source>
        <dbReference type="Proteomes" id="UP000789572"/>
    </source>
</evidence>
<gene>
    <name evidence="1" type="ORF">POCULU_LOCUS10557</name>
</gene>
<sequence length="290" mass="33186">MYSKNKTKKRVSSTPPYNADPNQIVKNGEDFIYYCGLSDFCHIGNAFYFIVYHFQQSLHYISGCENGCHTVQYVKNNEEELSYITMCNIHPNQKDFYMYSDNNGIFSCIPSQVSYFVYHFSKYNFYKIDNYYHDDGNSNSSYHREQKLPSHTIDDAGSSIEPIENCEINTTVLSNNAATHTSASNKGKLDIIDGVIRAVYNDCIVALGLPSEDDIIDMITEWRKHGKGKNSVNSFIVYRTLLSKQIHDKRKNFKRGDFQCYVSEFASRTWKGKSASAEKAIKDLAAAINK</sequence>
<dbReference type="EMBL" id="CAJVPJ010005636">
    <property type="protein sequence ID" value="CAG8663083.1"/>
    <property type="molecule type" value="Genomic_DNA"/>
</dbReference>
<reference evidence="1" key="1">
    <citation type="submission" date="2021-06" db="EMBL/GenBank/DDBJ databases">
        <authorList>
            <person name="Kallberg Y."/>
            <person name="Tangrot J."/>
            <person name="Rosling A."/>
        </authorList>
    </citation>
    <scope>NUCLEOTIDE SEQUENCE</scope>
    <source>
        <strain evidence="1">IA702</strain>
    </source>
</reference>
<protein>
    <submittedName>
        <fullName evidence="1">10128_t:CDS:1</fullName>
    </submittedName>
</protein>
<organism evidence="1 2">
    <name type="scientific">Paraglomus occultum</name>
    <dbReference type="NCBI Taxonomy" id="144539"/>
    <lineage>
        <taxon>Eukaryota</taxon>
        <taxon>Fungi</taxon>
        <taxon>Fungi incertae sedis</taxon>
        <taxon>Mucoromycota</taxon>
        <taxon>Glomeromycotina</taxon>
        <taxon>Glomeromycetes</taxon>
        <taxon>Paraglomerales</taxon>
        <taxon>Paraglomeraceae</taxon>
        <taxon>Paraglomus</taxon>
    </lineage>
</organism>
<proteinExistence type="predicted"/>
<evidence type="ECO:0000313" key="1">
    <source>
        <dbReference type="EMBL" id="CAG8663083.1"/>
    </source>
</evidence>
<keyword evidence="2" id="KW-1185">Reference proteome</keyword>